<dbReference type="WBParaSite" id="GPUH_0001697101-mRNA-1">
    <property type="protein sequence ID" value="GPUH_0001697101-mRNA-1"/>
    <property type="gene ID" value="GPUH_0001697101"/>
</dbReference>
<feature type="region of interest" description="Disordered" evidence="1">
    <location>
        <begin position="1"/>
        <end position="24"/>
    </location>
</feature>
<evidence type="ECO:0000313" key="4">
    <source>
        <dbReference type="WBParaSite" id="GPUH_0001697101-mRNA-1"/>
    </source>
</evidence>
<accession>A0A183E7K8</accession>
<dbReference type="OrthoDB" id="285219at2759"/>
<dbReference type="AlphaFoldDB" id="A0A183E7K8"/>
<reference evidence="2 3" key="2">
    <citation type="submission" date="2018-11" db="EMBL/GenBank/DDBJ databases">
        <authorList>
            <consortium name="Pathogen Informatics"/>
        </authorList>
    </citation>
    <scope>NUCLEOTIDE SEQUENCE [LARGE SCALE GENOMIC DNA]</scope>
</reference>
<evidence type="ECO:0000313" key="2">
    <source>
        <dbReference type="EMBL" id="VDN28862.1"/>
    </source>
</evidence>
<protein>
    <submittedName>
        <fullName evidence="4">HYPK_UBA domain-containing protein</fullName>
    </submittedName>
</protein>
<proteinExistence type="predicted"/>
<evidence type="ECO:0000313" key="3">
    <source>
        <dbReference type="Proteomes" id="UP000271098"/>
    </source>
</evidence>
<sequence length="86" mass="9584">MAAKEDGLAEEQNIDKAKDTSKSKDWAAADLVKVTDFNEDNDNGREVSNEKLDSLISGPRKEARKIVNIRKEDVLLIVSSILRDDP</sequence>
<name>A0A183E7K8_9BILA</name>
<dbReference type="Proteomes" id="UP000271098">
    <property type="component" value="Unassembled WGS sequence"/>
</dbReference>
<dbReference type="EMBL" id="UYRT01084455">
    <property type="protein sequence ID" value="VDN28862.1"/>
    <property type="molecule type" value="Genomic_DNA"/>
</dbReference>
<keyword evidence="3" id="KW-1185">Reference proteome</keyword>
<gene>
    <name evidence="2" type="ORF">GPUH_LOCUS16949</name>
</gene>
<evidence type="ECO:0000256" key="1">
    <source>
        <dbReference type="SAM" id="MobiDB-lite"/>
    </source>
</evidence>
<reference evidence="4" key="1">
    <citation type="submission" date="2016-06" db="UniProtKB">
        <authorList>
            <consortium name="WormBaseParasite"/>
        </authorList>
    </citation>
    <scope>IDENTIFICATION</scope>
</reference>
<organism evidence="4">
    <name type="scientific">Gongylonema pulchrum</name>
    <dbReference type="NCBI Taxonomy" id="637853"/>
    <lineage>
        <taxon>Eukaryota</taxon>
        <taxon>Metazoa</taxon>
        <taxon>Ecdysozoa</taxon>
        <taxon>Nematoda</taxon>
        <taxon>Chromadorea</taxon>
        <taxon>Rhabditida</taxon>
        <taxon>Spirurina</taxon>
        <taxon>Spiruromorpha</taxon>
        <taxon>Spiruroidea</taxon>
        <taxon>Gongylonematidae</taxon>
        <taxon>Gongylonema</taxon>
    </lineage>
</organism>